<dbReference type="AlphaFoldDB" id="A0A2V3IDB1"/>
<dbReference type="Proteomes" id="UP000247409">
    <property type="component" value="Unassembled WGS sequence"/>
</dbReference>
<accession>A0A2V3IDB1</accession>
<keyword evidence="2" id="KW-1185">Reference proteome</keyword>
<comment type="caution">
    <text evidence="1">The sequence shown here is derived from an EMBL/GenBank/DDBJ whole genome shotgun (WGS) entry which is preliminary data.</text>
</comment>
<reference evidence="1 2" key="1">
    <citation type="journal article" date="2018" name="Mol. Biol. Evol.">
        <title>Analysis of the draft genome of the red seaweed Gracilariopsis chorda provides insights into genome size evolution in Rhodophyta.</title>
        <authorList>
            <person name="Lee J."/>
            <person name="Yang E.C."/>
            <person name="Graf L."/>
            <person name="Yang J.H."/>
            <person name="Qiu H."/>
            <person name="Zel Zion U."/>
            <person name="Chan C.X."/>
            <person name="Stephens T.G."/>
            <person name="Weber A.P.M."/>
            <person name="Boo G.H."/>
            <person name="Boo S.M."/>
            <person name="Kim K.M."/>
            <person name="Shin Y."/>
            <person name="Jung M."/>
            <person name="Lee S.J."/>
            <person name="Yim H.S."/>
            <person name="Lee J.H."/>
            <person name="Bhattacharya D."/>
            <person name="Yoon H.S."/>
        </authorList>
    </citation>
    <scope>NUCLEOTIDE SEQUENCE [LARGE SCALE GENOMIC DNA]</scope>
    <source>
        <strain evidence="1 2">SKKU-2015</strain>
        <tissue evidence="1">Whole body</tissue>
    </source>
</reference>
<protein>
    <submittedName>
        <fullName evidence="1">Uncharacterized protein</fullName>
    </submittedName>
</protein>
<name>A0A2V3IDB1_9FLOR</name>
<evidence type="ECO:0000313" key="1">
    <source>
        <dbReference type="EMBL" id="PXF40075.1"/>
    </source>
</evidence>
<evidence type="ECO:0000313" key="2">
    <source>
        <dbReference type="Proteomes" id="UP000247409"/>
    </source>
</evidence>
<proteinExistence type="predicted"/>
<gene>
    <name evidence="1" type="ORF">BWQ96_10216</name>
</gene>
<dbReference type="EMBL" id="NBIV01000361">
    <property type="protein sequence ID" value="PXF40075.1"/>
    <property type="molecule type" value="Genomic_DNA"/>
</dbReference>
<sequence length="113" mass="12056">MDGSENTIWVKNTAKVLPKPNILLGASEPPGQIITSDSGLVKPLPSVAKIVAASTISPGYTMRNVVPLLYPGNLFAKSHAPVTLDIAMDPVIGHDRSISDVIYGFSTERDKLE</sequence>
<organism evidence="1 2">
    <name type="scientific">Gracilariopsis chorda</name>
    <dbReference type="NCBI Taxonomy" id="448386"/>
    <lineage>
        <taxon>Eukaryota</taxon>
        <taxon>Rhodophyta</taxon>
        <taxon>Florideophyceae</taxon>
        <taxon>Rhodymeniophycidae</taxon>
        <taxon>Gracilariales</taxon>
        <taxon>Gracilariaceae</taxon>
        <taxon>Gracilariopsis</taxon>
    </lineage>
</organism>